<sequence length="104" mass="11515">MPISRFPLLLLTLLLTACAQQPSAPPVTAVELENALTAVESRLIARMNQHAEQAAVRGSDEQVRLYEEFAQLQHRLREEAPTPARQDATVERAERSARRPGTAS</sequence>
<keyword evidence="2" id="KW-0732">Signal</keyword>
<proteinExistence type="predicted"/>
<dbReference type="PROSITE" id="PS51257">
    <property type="entry name" value="PROKAR_LIPOPROTEIN"/>
    <property type="match status" value="1"/>
</dbReference>
<gene>
    <name evidence="3" type="ORF">ACFQDL_14865</name>
</gene>
<evidence type="ECO:0000313" key="4">
    <source>
        <dbReference type="Proteomes" id="UP001596422"/>
    </source>
</evidence>
<evidence type="ECO:0000256" key="1">
    <source>
        <dbReference type="SAM" id="MobiDB-lite"/>
    </source>
</evidence>
<feature type="signal peptide" evidence="2">
    <location>
        <begin position="1"/>
        <end position="19"/>
    </location>
</feature>
<organism evidence="3 4">
    <name type="scientific">Marinobacterium aestuariivivens</name>
    <dbReference type="NCBI Taxonomy" id="1698799"/>
    <lineage>
        <taxon>Bacteria</taxon>
        <taxon>Pseudomonadati</taxon>
        <taxon>Pseudomonadota</taxon>
        <taxon>Gammaproteobacteria</taxon>
        <taxon>Oceanospirillales</taxon>
        <taxon>Oceanospirillaceae</taxon>
        <taxon>Marinobacterium</taxon>
    </lineage>
</organism>
<accession>A0ABW2A1F2</accession>
<dbReference type="EMBL" id="JBHSWE010000001">
    <property type="protein sequence ID" value="MFC6671211.1"/>
    <property type="molecule type" value="Genomic_DNA"/>
</dbReference>
<evidence type="ECO:0000313" key="3">
    <source>
        <dbReference type="EMBL" id="MFC6671211.1"/>
    </source>
</evidence>
<comment type="caution">
    <text evidence="3">The sequence shown here is derived from an EMBL/GenBank/DDBJ whole genome shotgun (WGS) entry which is preliminary data.</text>
</comment>
<dbReference type="RefSeq" id="WP_379909718.1">
    <property type="nucleotide sequence ID" value="NZ_JBHSWE010000001.1"/>
</dbReference>
<feature type="region of interest" description="Disordered" evidence="1">
    <location>
        <begin position="75"/>
        <end position="104"/>
    </location>
</feature>
<protein>
    <submittedName>
        <fullName evidence="3">Uncharacterized protein</fullName>
    </submittedName>
</protein>
<name>A0ABW2A1F2_9GAMM</name>
<feature type="compositionally biased region" description="Basic and acidic residues" evidence="1">
    <location>
        <begin position="88"/>
        <end position="97"/>
    </location>
</feature>
<dbReference type="Proteomes" id="UP001596422">
    <property type="component" value="Unassembled WGS sequence"/>
</dbReference>
<keyword evidence="4" id="KW-1185">Reference proteome</keyword>
<evidence type="ECO:0000256" key="2">
    <source>
        <dbReference type="SAM" id="SignalP"/>
    </source>
</evidence>
<reference evidence="4" key="1">
    <citation type="journal article" date="2019" name="Int. J. Syst. Evol. Microbiol.">
        <title>The Global Catalogue of Microorganisms (GCM) 10K type strain sequencing project: providing services to taxonomists for standard genome sequencing and annotation.</title>
        <authorList>
            <consortium name="The Broad Institute Genomics Platform"/>
            <consortium name="The Broad Institute Genome Sequencing Center for Infectious Disease"/>
            <person name="Wu L."/>
            <person name="Ma J."/>
        </authorList>
    </citation>
    <scope>NUCLEOTIDE SEQUENCE [LARGE SCALE GENOMIC DNA]</scope>
    <source>
        <strain evidence="4">NBRC 111756</strain>
    </source>
</reference>
<feature type="chain" id="PRO_5046164586" evidence="2">
    <location>
        <begin position="20"/>
        <end position="104"/>
    </location>
</feature>